<accession>A0A821VA27</accession>
<proteinExistence type="predicted"/>
<comment type="caution">
    <text evidence="2">The sequence shown here is derived from an EMBL/GenBank/DDBJ whole genome shotgun (WGS) entry which is preliminary data.</text>
</comment>
<feature type="chain" id="PRO_5032635138" evidence="1">
    <location>
        <begin position="18"/>
        <end position="95"/>
    </location>
</feature>
<name>A0A821VA27_9NEOP</name>
<dbReference type="OrthoDB" id="10574667at2759"/>
<dbReference type="AlphaFoldDB" id="A0A821VA27"/>
<organism evidence="2 3">
    <name type="scientific">Pieris macdunnoughi</name>
    <dbReference type="NCBI Taxonomy" id="345717"/>
    <lineage>
        <taxon>Eukaryota</taxon>
        <taxon>Metazoa</taxon>
        <taxon>Ecdysozoa</taxon>
        <taxon>Arthropoda</taxon>
        <taxon>Hexapoda</taxon>
        <taxon>Insecta</taxon>
        <taxon>Pterygota</taxon>
        <taxon>Neoptera</taxon>
        <taxon>Endopterygota</taxon>
        <taxon>Lepidoptera</taxon>
        <taxon>Glossata</taxon>
        <taxon>Ditrysia</taxon>
        <taxon>Papilionoidea</taxon>
        <taxon>Pieridae</taxon>
        <taxon>Pierinae</taxon>
        <taxon>Pieris</taxon>
    </lineage>
</organism>
<evidence type="ECO:0000256" key="1">
    <source>
        <dbReference type="SAM" id="SignalP"/>
    </source>
</evidence>
<dbReference type="Proteomes" id="UP000663880">
    <property type="component" value="Unassembled WGS sequence"/>
</dbReference>
<dbReference type="EMBL" id="CAJOBZ010000040">
    <property type="protein sequence ID" value="CAF4904946.1"/>
    <property type="molecule type" value="Genomic_DNA"/>
</dbReference>
<keyword evidence="1" id="KW-0732">Signal</keyword>
<evidence type="ECO:0000313" key="2">
    <source>
        <dbReference type="EMBL" id="CAF4904946.1"/>
    </source>
</evidence>
<sequence length="95" mass="10685">MEVMLALLLLQFPLTTCSPLRSNRPVIRLEAYKTTLEKGPCRDGRCLKLNKVLQSEDTTTSTAPPTVGTRRLTTTPIDMERCANVAKCNVNIWYD</sequence>
<feature type="signal peptide" evidence="1">
    <location>
        <begin position="1"/>
        <end position="17"/>
    </location>
</feature>
<keyword evidence="3" id="KW-1185">Reference proteome</keyword>
<evidence type="ECO:0000313" key="3">
    <source>
        <dbReference type="Proteomes" id="UP000663880"/>
    </source>
</evidence>
<reference evidence="2" key="1">
    <citation type="submission" date="2021-02" db="EMBL/GenBank/DDBJ databases">
        <authorList>
            <person name="Steward A R."/>
        </authorList>
    </citation>
    <scope>NUCLEOTIDE SEQUENCE</scope>
</reference>
<protein>
    <submittedName>
        <fullName evidence="2">Uncharacterized protein</fullName>
    </submittedName>
</protein>
<gene>
    <name evidence="2" type="ORF">PMACD_LOCUS11621</name>
</gene>